<evidence type="ECO:0000313" key="1">
    <source>
        <dbReference type="EMBL" id="RAQ98474.1"/>
    </source>
</evidence>
<accession>A0A328VT58</accession>
<organism evidence="1 2">
    <name type="scientific">Thermogemmatispora tikiterensis</name>
    <dbReference type="NCBI Taxonomy" id="1825093"/>
    <lineage>
        <taxon>Bacteria</taxon>
        <taxon>Bacillati</taxon>
        <taxon>Chloroflexota</taxon>
        <taxon>Ktedonobacteria</taxon>
        <taxon>Thermogemmatisporales</taxon>
        <taxon>Thermogemmatisporaceae</taxon>
        <taxon>Thermogemmatispora</taxon>
    </lineage>
</organism>
<dbReference type="RefSeq" id="WP_112433789.1">
    <property type="nucleotide sequence ID" value="NZ_MCIF01000002.1"/>
</dbReference>
<protein>
    <submittedName>
        <fullName evidence="1">Uncharacterized protein</fullName>
    </submittedName>
</protein>
<evidence type="ECO:0000313" key="2">
    <source>
        <dbReference type="Proteomes" id="UP000248706"/>
    </source>
</evidence>
<reference evidence="1 2" key="1">
    <citation type="submission" date="2016-08" db="EMBL/GenBank/DDBJ databases">
        <title>Analysis of Carbohydrate Active Enzymes in Thermogemmatispora T81 Reveals Carbohydrate Degradation Ability.</title>
        <authorList>
            <person name="Tomazini A."/>
            <person name="Lal S."/>
            <person name="Stott M."/>
            <person name="Henrissat B."/>
            <person name="Polikarpov I."/>
            <person name="Sparling R."/>
            <person name="Levin D.B."/>
        </authorList>
    </citation>
    <scope>NUCLEOTIDE SEQUENCE [LARGE SCALE GENOMIC DNA]</scope>
    <source>
        <strain evidence="1 2">T81</strain>
    </source>
</reference>
<keyword evidence="2" id="KW-1185">Reference proteome</keyword>
<proteinExistence type="predicted"/>
<gene>
    <name evidence="1" type="ORF">A4R35_23230</name>
</gene>
<sequence length="162" mass="18239">MLEAVPSRRWSNSYRLFRDGVLFTEIGPALFCRVEGLTVAGRTRPVRRGRFGLIQMHLPEVNGSLQAQAWGSWSGRGWSIAYYAGHEQSYRLRPRRPLGMTFVLESNGTAVGMIRPQLRGLWCSPIRHVVIDLPDLPLPLVLFAFWLVITPWDNHEGGGGAI</sequence>
<dbReference type="AlphaFoldDB" id="A0A328VT58"/>
<dbReference type="Proteomes" id="UP000248706">
    <property type="component" value="Unassembled WGS sequence"/>
</dbReference>
<name>A0A328VT58_9CHLR</name>
<dbReference type="EMBL" id="MCIF01000002">
    <property type="protein sequence ID" value="RAQ98474.1"/>
    <property type="molecule type" value="Genomic_DNA"/>
</dbReference>
<dbReference type="OrthoDB" id="162961at2"/>
<comment type="caution">
    <text evidence="1">The sequence shown here is derived from an EMBL/GenBank/DDBJ whole genome shotgun (WGS) entry which is preliminary data.</text>
</comment>